<reference evidence="1" key="1">
    <citation type="submission" date="2013-04" db="EMBL/GenBank/DDBJ databases">
        <title>The genome sequencing project of 58 acetic acid bacteria.</title>
        <authorList>
            <person name="Okamoto-Kainuma A."/>
            <person name="Ishikawa M."/>
            <person name="Umino S."/>
            <person name="Koizumi Y."/>
            <person name="Shiwa Y."/>
            <person name="Yoshikawa H."/>
            <person name="Matsutani M."/>
            <person name="Matsushita K."/>
        </authorList>
    </citation>
    <scope>NUCLEOTIDE SEQUENCE</scope>
    <source>
        <strain evidence="1">DSM 12717</strain>
    </source>
</reference>
<keyword evidence="2" id="KW-1185">Reference proteome</keyword>
<evidence type="ECO:0000313" key="2">
    <source>
        <dbReference type="Proteomes" id="UP001060895"/>
    </source>
</evidence>
<gene>
    <name evidence="1" type="ORF">AA12717_0380</name>
</gene>
<sequence length="137" mass="13982">MGRARGAHHEMQEPFMAIDWKSILGSAFAVVNGVAGASAAGKLSTYNTVAQTAIKAAVTKVDGGVDQLKTAFDTFETANPLVAQALTEFSTLATTLGLTLPTEDGIVTHIKAAIADLQGMFVPDTSTASAGTTTPAA</sequence>
<dbReference type="Proteomes" id="UP001060895">
    <property type="component" value="Unassembled WGS sequence"/>
</dbReference>
<comment type="caution">
    <text evidence="1">The sequence shown here is derived from an EMBL/GenBank/DDBJ whole genome shotgun (WGS) entry which is preliminary data.</text>
</comment>
<evidence type="ECO:0000313" key="1">
    <source>
        <dbReference type="EMBL" id="GBQ19874.1"/>
    </source>
</evidence>
<organism evidence="1 2">
    <name type="scientific">Gluconacetobacter sacchari DSM 12717</name>
    <dbReference type="NCBI Taxonomy" id="1307940"/>
    <lineage>
        <taxon>Bacteria</taxon>
        <taxon>Pseudomonadati</taxon>
        <taxon>Pseudomonadota</taxon>
        <taxon>Alphaproteobacteria</taxon>
        <taxon>Acetobacterales</taxon>
        <taxon>Acetobacteraceae</taxon>
        <taxon>Gluconacetobacter</taxon>
    </lineage>
</organism>
<dbReference type="EMBL" id="BAQP01000013">
    <property type="protein sequence ID" value="GBQ19874.1"/>
    <property type="molecule type" value="Genomic_DNA"/>
</dbReference>
<accession>A0ABQ0P2T6</accession>
<name>A0ABQ0P2T6_9PROT</name>
<proteinExistence type="predicted"/>
<protein>
    <submittedName>
        <fullName evidence="1">Uncharacterized protein</fullName>
    </submittedName>
</protein>